<reference evidence="2" key="1">
    <citation type="submission" date="2011-12" db="EMBL/GenBank/DDBJ databases">
        <title>The Draft Genome of Lepisosteus oculatus.</title>
        <authorList>
            <consortium name="The Broad Institute Genome Assembly &amp; Analysis Group"/>
            <consortium name="Computational R&amp;D Group"/>
            <consortium name="and Sequencing Platform"/>
            <person name="Di Palma F."/>
            <person name="Alfoldi J."/>
            <person name="Johnson J."/>
            <person name="Berlin A."/>
            <person name="Gnerre S."/>
            <person name="Jaffe D."/>
            <person name="MacCallum I."/>
            <person name="Young S."/>
            <person name="Walker B.J."/>
            <person name="Lander E.S."/>
            <person name="Lindblad-Toh K."/>
        </authorList>
    </citation>
    <scope>NUCLEOTIDE SEQUENCE [LARGE SCALE GENOMIC DNA]</scope>
</reference>
<dbReference type="InParanoid" id="W5LVC6"/>
<reference evidence="1" key="3">
    <citation type="submission" date="2025-09" db="UniProtKB">
        <authorList>
            <consortium name="Ensembl"/>
        </authorList>
    </citation>
    <scope>IDENTIFICATION</scope>
</reference>
<organism evidence="1 2">
    <name type="scientific">Lepisosteus oculatus</name>
    <name type="common">Spotted gar</name>
    <dbReference type="NCBI Taxonomy" id="7918"/>
    <lineage>
        <taxon>Eukaryota</taxon>
        <taxon>Metazoa</taxon>
        <taxon>Chordata</taxon>
        <taxon>Craniata</taxon>
        <taxon>Vertebrata</taxon>
        <taxon>Euteleostomi</taxon>
        <taxon>Actinopterygii</taxon>
        <taxon>Neopterygii</taxon>
        <taxon>Holostei</taxon>
        <taxon>Semionotiformes</taxon>
        <taxon>Lepisosteidae</taxon>
        <taxon>Lepisosteus</taxon>
    </lineage>
</organism>
<dbReference type="Proteomes" id="UP000018468">
    <property type="component" value="Unassembled WGS sequence"/>
</dbReference>
<dbReference type="Bgee" id="ENSLOCG00000000076">
    <property type="expression patterns" value="Expressed in muscle tissue and 13 other cell types or tissues"/>
</dbReference>
<evidence type="ECO:0000313" key="2">
    <source>
        <dbReference type="Proteomes" id="UP000018468"/>
    </source>
</evidence>
<reference evidence="1" key="2">
    <citation type="submission" date="2025-08" db="UniProtKB">
        <authorList>
            <consortium name="Ensembl"/>
        </authorList>
    </citation>
    <scope>IDENTIFICATION</scope>
</reference>
<proteinExistence type="predicted"/>
<protein>
    <submittedName>
        <fullName evidence="1">Uncharacterized protein</fullName>
    </submittedName>
</protein>
<dbReference type="Ensembl" id="ENSLOCT00000000083.1">
    <property type="protein sequence ID" value="ENSLOCP00000000083.1"/>
    <property type="gene ID" value="ENSLOCG00000000076.1"/>
</dbReference>
<name>W5LVC6_LEPOC</name>
<sequence length="138" mass="15767">MMQFNMQTLPKSAKQKERDRMRLQKKFQKQFGVRQKWDQKSQVRGAPGQTCSGIPICLCSCGLGTSREPTPPAWPVMARALIELHCAPMQGHFFYDRMRQVSCQGYFQANAKRSLRVEISCRKLLGCTGGLPVLFYSF</sequence>
<evidence type="ECO:0000313" key="1">
    <source>
        <dbReference type="Ensembl" id="ENSLOCP00000000083.1"/>
    </source>
</evidence>
<dbReference type="AlphaFoldDB" id="W5LVC6"/>
<accession>W5LVC6</accession>
<dbReference type="STRING" id="7918.ENSLOCP00000000083"/>
<dbReference type="eggNOG" id="KOG2479">
    <property type="taxonomic scope" value="Eukaryota"/>
</dbReference>
<keyword evidence="2" id="KW-1185">Reference proteome</keyword>
<dbReference type="HOGENOM" id="CLU_1859788_0_0_1"/>